<comment type="caution">
    <text evidence="1">The sequence shown here is derived from an EMBL/GenBank/DDBJ whole genome shotgun (WGS) entry which is preliminary data.</text>
</comment>
<protein>
    <submittedName>
        <fullName evidence="1">Uncharacterized protein</fullName>
    </submittedName>
</protein>
<accession>A0A397IEF4</accession>
<keyword evidence="2" id="KW-1185">Reference proteome</keyword>
<reference evidence="1 2" key="1">
    <citation type="submission" date="2018-08" db="EMBL/GenBank/DDBJ databases">
        <title>Genome and evolution of the arbuscular mycorrhizal fungus Diversispora epigaea (formerly Glomus versiforme) and its bacterial endosymbionts.</title>
        <authorList>
            <person name="Sun X."/>
            <person name="Fei Z."/>
            <person name="Harrison M."/>
        </authorList>
    </citation>
    <scope>NUCLEOTIDE SEQUENCE [LARGE SCALE GENOMIC DNA]</scope>
    <source>
        <strain evidence="1 2">IT104</strain>
    </source>
</reference>
<dbReference type="Proteomes" id="UP000266861">
    <property type="component" value="Unassembled WGS sequence"/>
</dbReference>
<dbReference type="EMBL" id="PQFF01000232">
    <property type="protein sequence ID" value="RHZ71754.1"/>
    <property type="molecule type" value="Genomic_DNA"/>
</dbReference>
<dbReference type="AlphaFoldDB" id="A0A397IEF4"/>
<evidence type="ECO:0000313" key="1">
    <source>
        <dbReference type="EMBL" id="RHZ71754.1"/>
    </source>
</evidence>
<sequence>MRAKARNICVEKAIKIKNETVNEIVDREIAKSEQDPEHESFYTLKDLNRVKDYLDQIEHHKWIRDTILIDNGQNFFNRPKKPILTWKVLITTTSQSNKKYLTGNPINNQQRDLLTEQDNTEIQYRPLIPRNRNTTTEIDADDQLLINLGTSTNNDQEEEVNEEEPLEEDIPIDTYNELNFQQFLNYINLLNELNNRPVPEVNNHSDNNSENSDEEMATYLVKPPKFSGTYGEDLLELYMFPKLILDF</sequence>
<gene>
    <name evidence="1" type="ORF">Glove_253g36</name>
</gene>
<organism evidence="1 2">
    <name type="scientific">Diversispora epigaea</name>
    <dbReference type="NCBI Taxonomy" id="1348612"/>
    <lineage>
        <taxon>Eukaryota</taxon>
        <taxon>Fungi</taxon>
        <taxon>Fungi incertae sedis</taxon>
        <taxon>Mucoromycota</taxon>
        <taxon>Glomeromycotina</taxon>
        <taxon>Glomeromycetes</taxon>
        <taxon>Diversisporales</taxon>
        <taxon>Diversisporaceae</taxon>
        <taxon>Diversispora</taxon>
    </lineage>
</organism>
<name>A0A397IEF4_9GLOM</name>
<evidence type="ECO:0000313" key="2">
    <source>
        <dbReference type="Proteomes" id="UP000266861"/>
    </source>
</evidence>
<proteinExistence type="predicted"/>